<evidence type="ECO:0000313" key="1">
    <source>
        <dbReference type="EMBL" id="CDF34890.1"/>
    </source>
</evidence>
<dbReference type="Proteomes" id="UP000012073">
    <property type="component" value="Unassembled WGS sequence"/>
</dbReference>
<evidence type="ECO:0000313" key="2">
    <source>
        <dbReference type="Proteomes" id="UP000012073"/>
    </source>
</evidence>
<dbReference type="EMBL" id="HG001709">
    <property type="protein sequence ID" value="CDF34890.1"/>
    <property type="molecule type" value="Genomic_DNA"/>
</dbReference>
<dbReference type="GeneID" id="17322423"/>
<proteinExistence type="predicted"/>
<dbReference type="RefSeq" id="XP_005714709.1">
    <property type="nucleotide sequence ID" value="XM_005714652.1"/>
</dbReference>
<dbReference type="AlphaFoldDB" id="R7QBP9"/>
<name>R7QBP9_CHOCR</name>
<accession>R7QBP9</accession>
<organism evidence="1 2">
    <name type="scientific">Chondrus crispus</name>
    <name type="common">Carrageen Irish moss</name>
    <name type="synonym">Polymorpha crispa</name>
    <dbReference type="NCBI Taxonomy" id="2769"/>
    <lineage>
        <taxon>Eukaryota</taxon>
        <taxon>Rhodophyta</taxon>
        <taxon>Florideophyceae</taxon>
        <taxon>Rhodymeniophycidae</taxon>
        <taxon>Gigartinales</taxon>
        <taxon>Gigartinaceae</taxon>
        <taxon>Chondrus</taxon>
    </lineage>
</organism>
<reference evidence="2" key="1">
    <citation type="journal article" date="2013" name="Proc. Natl. Acad. Sci. U.S.A.">
        <title>Genome structure and metabolic features in the red seaweed Chondrus crispus shed light on evolution of the Archaeplastida.</title>
        <authorList>
            <person name="Collen J."/>
            <person name="Porcel B."/>
            <person name="Carre W."/>
            <person name="Ball S.G."/>
            <person name="Chaparro C."/>
            <person name="Tonon T."/>
            <person name="Barbeyron T."/>
            <person name="Michel G."/>
            <person name="Noel B."/>
            <person name="Valentin K."/>
            <person name="Elias M."/>
            <person name="Artiguenave F."/>
            <person name="Arun A."/>
            <person name="Aury J.M."/>
            <person name="Barbosa-Neto J.F."/>
            <person name="Bothwell J.H."/>
            <person name="Bouget F.Y."/>
            <person name="Brillet L."/>
            <person name="Cabello-Hurtado F."/>
            <person name="Capella-Gutierrez S."/>
            <person name="Charrier B."/>
            <person name="Cladiere L."/>
            <person name="Cock J.M."/>
            <person name="Coelho S.M."/>
            <person name="Colleoni C."/>
            <person name="Czjzek M."/>
            <person name="Da Silva C."/>
            <person name="Delage L."/>
            <person name="Denoeud F."/>
            <person name="Deschamps P."/>
            <person name="Dittami S.M."/>
            <person name="Gabaldon T."/>
            <person name="Gachon C.M."/>
            <person name="Groisillier A."/>
            <person name="Herve C."/>
            <person name="Jabbari K."/>
            <person name="Katinka M."/>
            <person name="Kloareg B."/>
            <person name="Kowalczyk N."/>
            <person name="Labadie K."/>
            <person name="Leblanc C."/>
            <person name="Lopez P.J."/>
            <person name="McLachlan D.H."/>
            <person name="Meslet-Cladiere L."/>
            <person name="Moustafa A."/>
            <person name="Nehr Z."/>
            <person name="Nyvall Collen P."/>
            <person name="Panaud O."/>
            <person name="Partensky F."/>
            <person name="Poulain J."/>
            <person name="Rensing S.A."/>
            <person name="Rousvoal S."/>
            <person name="Samson G."/>
            <person name="Symeonidi A."/>
            <person name="Weissenbach J."/>
            <person name="Zambounis A."/>
            <person name="Wincker P."/>
            <person name="Boyen C."/>
        </authorList>
    </citation>
    <scope>NUCLEOTIDE SEQUENCE [LARGE SCALE GENOMIC DNA]</scope>
    <source>
        <strain evidence="2">cv. Stackhouse</strain>
    </source>
</reference>
<dbReference type="KEGG" id="ccp:CHC_T00003233001"/>
<gene>
    <name evidence="1" type="ORF">CHC_T00003233001</name>
</gene>
<dbReference type="Gramene" id="CDF34890">
    <property type="protein sequence ID" value="CDF34890"/>
    <property type="gene ID" value="CHC_T00003233001"/>
</dbReference>
<keyword evidence="2" id="KW-1185">Reference proteome</keyword>
<protein>
    <submittedName>
        <fullName evidence="1">Uncharacterized protein</fullName>
    </submittedName>
</protein>
<sequence length="187" mass="21070">MRILPVCSHAGRRQWRSAPMWTTQMNIEEDYVRLKRFHSVVRHVVPPIIAPPNRDVPTHELGKLQNFPYCIATHGGRTGYASRTVLSQNCTGNVLLEGCYTCNTCTTPSLFSPSSSTFAHHPPFHCNLIHTQAFRRQAASAYHHGQRSQLGVSRRAGPAALRVCQVHRPCRRLLATLGLHPLRCECR</sequence>